<proteinExistence type="predicted"/>
<reference evidence="1" key="1">
    <citation type="submission" date="2022-12" db="EMBL/GenBank/DDBJ databases">
        <title>Chromosome-level genome assembly of the bean flower thrips Megalurothrips usitatus.</title>
        <authorList>
            <person name="Ma L."/>
            <person name="Liu Q."/>
            <person name="Li H."/>
            <person name="Cai W."/>
        </authorList>
    </citation>
    <scope>NUCLEOTIDE SEQUENCE</scope>
    <source>
        <strain evidence="1">Cailab_2022a</strain>
    </source>
</reference>
<accession>A0AAV7XPI9</accession>
<comment type="caution">
    <text evidence="1">The sequence shown here is derived from an EMBL/GenBank/DDBJ whole genome shotgun (WGS) entry which is preliminary data.</text>
</comment>
<evidence type="ECO:0000313" key="2">
    <source>
        <dbReference type="Proteomes" id="UP001075354"/>
    </source>
</evidence>
<organism evidence="1 2">
    <name type="scientific">Megalurothrips usitatus</name>
    <name type="common">bean blossom thrips</name>
    <dbReference type="NCBI Taxonomy" id="439358"/>
    <lineage>
        <taxon>Eukaryota</taxon>
        <taxon>Metazoa</taxon>
        <taxon>Ecdysozoa</taxon>
        <taxon>Arthropoda</taxon>
        <taxon>Hexapoda</taxon>
        <taxon>Insecta</taxon>
        <taxon>Pterygota</taxon>
        <taxon>Neoptera</taxon>
        <taxon>Paraneoptera</taxon>
        <taxon>Thysanoptera</taxon>
        <taxon>Terebrantia</taxon>
        <taxon>Thripoidea</taxon>
        <taxon>Thripidae</taxon>
        <taxon>Megalurothrips</taxon>
    </lineage>
</organism>
<sequence>MNILKLLGQWLGSSGWNTALVQAGVTTKGRAESLTIANHVKRSRHAHEVSTISLIEYRIFINKIILTITLNQFDHQVTAAVLASLQRSAYESYTLSTPPAGVMDFNEWREDRRGNSPHFRYWDITLILELSLLLFVCSIRVANFSLYKEALRGILPWFFAMDHGNYARWVSVHMQDLECLRPDLQVAFDEGKFVVQKTSRAFSCIAQDHAHEQLNAVLKGDAGIIGILSNDDSFRRFLMAAPEIIKIIEGFEAKMLPQEVKCQKHNSESLSAQTIFETDCRNLKTIFEEIGNPFCSEAEELHNVNTREVAADAVVDTVMNIEGRGKEQFKNFVENRLVYGAPMDINETIPKNNYPLFSTKAYKQVNKSAVQVKSMKEECNIINRYVFACQTRKGNVDELFSFEFHDWPPSLAASETTMRPSTKSHLIGCLTKAINLDAESGTPDVDCKILDGAAVVHLLKAGMDTTTFGDYATDIFLPFVKREAASVGRLDIVFDRYAFFSPPPPPSLDSLVRHNETTFFLQVFPRQP</sequence>
<keyword evidence="2" id="KW-1185">Reference proteome</keyword>
<evidence type="ECO:0000313" key="1">
    <source>
        <dbReference type="EMBL" id="KAJ1526893.1"/>
    </source>
</evidence>
<gene>
    <name evidence="1" type="ORF">ONE63_008445</name>
</gene>
<dbReference type="AlphaFoldDB" id="A0AAV7XPI9"/>
<name>A0AAV7XPI9_9NEOP</name>
<protein>
    <submittedName>
        <fullName evidence="1">Uncharacterized protein</fullName>
    </submittedName>
</protein>
<dbReference type="PANTHER" id="PTHR47018">
    <property type="entry name" value="CXC DOMAIN-CONTAINING PROTEIN-RELATED"/>
    <property type="match status" value="1"/>
</dbReference>
<dbReference type="EMBL" id="JAPTSV010000006">
    <property type="protein sequence ID" value="KAJ1526893.1"/>
    <property type="molecule type" value="Genomic_DNA"/>
</dbReference>
<dbReference type="Proteomes" id="UP001075354">
    <property type="component" value="Chromosome 6"/>
</dbReference>